<evidence type="ECO:0000259" key="2">
    <source>
        <dbReference type="Pfam" id="PF00501"/>
    </source>
</evidence>
<reference evidence="4 5" key="1">
    <citation type="submission" date="2024-04" db="EMBL/GenBank/DDBJ databases">
        <title>Novel species of the genus Ideonella isolated from streams.</title>
        <authorList>
            <person name="Lu H."/>
        </authorList>
    </citation>
    <scope>NUCLEOTIDE SEQUENCE [LARGE SCALE GENOMIC DNA]</scope>
    <source>
        <strain evidence="4 5">DXS29W</strain>
    </source>
</reference>
<dbReference type="InterPro" id="IPR011957">
    <property type="entry name" value="Benz_CoA_lig"/>
</dbReference>
<dbReference type="Gene3D" id="3.40.50.980">
    <property type="match status" value="1"/>
</dbReference>
<name>A0ABU9BPC7_9BURK</name>
<feature type="domain" description="AMP-dependent synthetase/ligase" evidence="2">
    <location>
        <begin position="24"/>
        <end position="394"/>
    </location>
</feature>
<feature type="domain" description="AMP-binding enzyme C-terminal" evidence="3">
    <location>
        <begin position="444"/>
        <end position="519"/>
    </location>
</feature>
<dbReference type="Proteomes" id="UP001371218">
    <property type="component" value="Unassembled WGS sequence"/>
</dbReference>
<dbReference type="GO" id="GO:0016874">
    <property type="term" value="F:ligase activity"/>
    <property type="evidence" value="ECO:0007669"/>
    <property type="project" value="UniProtKB-KW"/>
</dbReference>
<dbReference type="Pfam" id="PF00501">
    <property type="entry name" value="AMP-binding"/>
    <property type="match status" value="1"/>
</dbReference>
<proteinExistence type="predicted"/>
<dbReference type="CDD" id="cd05959">
    <property type="entry name" value="BCL_4HBCL"/>
    <property type="match status" value="1"/>
</dbReference>
<dbReference type="Gene3D" id="2.30.38.10">
    <property type="entry name" value="Luciferase, Domain 3"/>
    <property type="match status" value="1"/>
</dbReference>
<gene>
    <name evidence="4" type="ORF">AACH06_12890</name>
</gene>
<dbReference type="EMBL" id="JBBUTG010000006">
    <property type="protein sequence ID" value="MEK8031716.1"/>
    <property type="molecule type" value="Genomic_DNA"/>
</dbReference>
<organism evidence="4 5">
    <name type="scientific">Ideonella lacteola</name>
    <dbReference type="NCBI Taxonomy" id="2984193"/>
    <lineage>
        <taxon>Bacteria</taxon>
        <taxon>Pseudomonadati</taxon>
        <taxon>Pseudomonadota</taxon>
        <taxon>Betaproteobacteria</taxon>
        <taxon>Burkholderiales</taxon>
        <taxon>Sphaerotilaceae</taxon>
        <taxon>Ideonella</taxon>
    </lineage>
</organism>
<dbReference type="InterPro" id="IPR000873">
    <property type="entry name" value="AMP-dep_synth/lig_dom"/>
</dbReference>
<dbReference type="Gene3D" id="3.30.300.30">
    <property type="match status" value="1"/>
</dbReference>
<evidence type="ECO:0000256" key="1">
    <source>
        <dbReference type="ARBA" id="ARBA00022598"/>
    </source>
</evidence>
<dbReference type="PANTHER" id="PTHR43352">
    <property type="entry name" value="ACETYL-COA SYNTHETASE"/>
    <property type="match status" value="1"/>
</dbReference>
<protein>
    <submittedName>
        <fullName evidence="4">Benzoate-CoA ligase family protein</fullName>
    </submittedName>
</protein>
<sequence>MRSAEFPASPAARFNFAQHLIEANAHRGAKLAYVDDHGSLSYAAMSERVRRLAAGLIAHGVRREERVLLLMHDGIDWPVAFLGALYAGVVPVAVNTLLTADDYAYMLRHSRAQAALVSAALLPTFQAAVAQAECEGGHELRAVLVSRSAPGGEMARQHHAFENVLEAHPPLALPAPTGADDPGFWLYSSGSTGRPKGTLHTHANLYWTAELYGKRVLGLTERDVCFSAAKLFFAYGLGNALTFPLSVGATTVLMAERPTPDATFRRWRGEVGGAKPTVFFGAPTGYAGMLASPQLPAREQVSLRLCSSAGEALPAEVGQRFTSHFGCEIVDGIGSTEMLHIYLSNRPGHVRYGTTGWPVEGYEIELRGDDGRPVPDGETGDLYIRGPSAALMYWGQRDKSRETFQGAWTKSGDKYLRNADGSYTYAGRSDDMLKVSGIYVSPFEVESTLVQHPAVLEAAVIGVPDADGLTRTKAFVVLKAGQQVDVDMLKGFVKDRLAPYKYPRQIEFIDELPKTATGKIQRFRLREREANAG</sequence>
<dbReference type="PANTHER" id="PTHR43352:SF1">
    <property type="entry name" value="ANTHRANILATE--COA LIGASE"/>
    <property type="match status" value="1"/>
</dbReference>
<keyword evidence="1 4" id="KW-0436">Ligase</keyword>
<evidence type="ECO:0000313" key="4">
    <source>
        <dbReference type="EMBL" id="MEK8031716.1"/>
    </source>
</evidence>
<dbReference type="RefSeq" id="WP_341426100.1">
    <property type="nucleotide sequence ID" value="NZ_JBBUTG010000006.1"/>
</dbReference>
<dbReference type="Pfam" id="PF13193">
    <property type="entry name" value="AMP-binding_C"/>
    <property type="match status" value="1"/>
</dbReference>
<dbReference type="InterPro" id="IPR025110">
    <property type="entry name" value="AMP-bd_C"/>
</dbReference>
<dbReference type="Gene3D" id="3.40.50.12820">
    <property type="match status" value="1"/>
</dbReference>
<keyword evidence="5" id="KW-1185">Reference proteome</keyword>
<evidence type="ECO:0000313" key="5">
    <source>
        <dbReference type="Proteomes" id="UP001371218"/>
    </source>
</evidence>
<comment type="caution">
    <text evidence="4">The sequence shown here is derived from an EMBL/GenBank/DDBJ whole genome shotgun (WGS) entry which is preliminary data.</text>
</comment>
<dbReference type="NCBIfam" id="TIGR02262">
    <property type="entry name" value="benz_CoA_lig"/>
    <property type="match status" value="1"/>
</dbReference>
<evidence type="ECO:0000259" key="3">
    <source>
        <dbReference type="Pfam" id="PF13193"/>
    </source>
</evidence>
<dbReference type="InterPro" id="IPR045851">
    <property type="entry name" value="AMP-bd_C_sf"/>
</dbReference>
<dbReference type="SUPFAM" id="SSF56801">
    <property type="entry name" value="Acetyl-CoA synthetase-like"/>
    <property type="match status" value="1"/>
</dbReference>
<accession>A0ABU9BPC7</accession>